<sequence>MGSLKKFLEKNIVPIFILIFICLIIPISKLTPQYLIQEMILRLDRNLFLVLSLLIPIIAGMGLNFGIVLGAMAGQIALIFITEWRIVEYQGVFLAMILSTPIAMALGYFSGNVLNKAKGKEMITSMILGLFMNGVYQLVVLYGMGSIIKISNPKLILSRGSGIRNAIDLQGIRRGLDGLLEIDIFGQKIPAATFIIVIILCLFIVWFRKTKLGQDMRAVGQSIEIARASGINVDRTRVLAIVISTVLAGFGQIIYLQNIGTMNTYNSHEQIGMFSIAALLIGGASAVKASIPNAITGIILFHTMFIISPVAGKELMGSAQIGEYFRVFVSYGIIALVLVMHEWRREKEKRAKQKDDFSKCEGESI</sequence>
<proteinExistence type="predicted"/>
<dbReference type="EMBL" id="JAVIKH010000002">
    <property type="protein sequence ID" value="MDX8335378.1"/>
    <property type="molecule type" value="Genomic_DNA"/>
</dbReference>
<gene>
    <name evidence="7" type="ORF">RFV38_02520</name>
</gene>
<keyword evidence="4 6" id="KW-1133">Transmembrane helix</keyword>
<evidence type="ECO:0000256" key="2">
    <source>
        <dbReference type="ARBA" id="ARBA00022475"/>
    </source>
</evidence>
<feature type="transmembrane region" description="Helical" evidence="6">
    <location>
        <begin position="270"/>
        <end position="287"/>
    </location>
</feature>
<feature type="transmembrane region" description="Helical" evidence="6">
    <location>
        <begin position="126"/>
        <end position="148"/>
    </location>
</feature>
<dbReference type="InterPro" id="IPR001851">
    <property type="entry name" value="ABC_transp_permease"/>
</dbReference>
<feature type="transmembrane region" description="Helical" evidence="6">
    <location>
        <begin position="189"/>
        <end position="207"/>
    </location>
</feature>
<dbReference type="Pfam" id="PF02653">
    <property type="entry name" value="BPD_transp_2"/>
    <property type="match status" value="1"/>
</dbReference>
<accession>A0ABU4WA60</accession>
<keyword evidence="5 6" id="KW-0472">Membrane</keyword>
<dbReference type="Proteomes" id="UP001279681">
    <property type="component" value="Unassembled WGS sequence"/>
</dbReference>
<feature type="transmembrane region" description="Helical" evidence="6">
    <location>
        <begin position="48"/>
        <end position="81"/>
    </location>
</feature>
<dbReference type="RefSeq" id="WP_320312782.1">
    <property type="nucleotide sequence ID" value="NZ_JAVIKH010000002.1"/>
</dbReference>
<reference evidence="8" key="1">
    <citation type="submission" date="2023-07" db="EMBL/GenBank/DDBJ databases">
        <authorList>
            <person name="Colorado M.A."/>
            <person name="Villamil L.M."/>
            <person name="Melo J.F."/>
            <person name="Rodriguez J.A."/>
            <person name="Ruiz R.Y."/>
        </authorList>
    </citation>
    <scope>NUCLEOTIDE SEQUENCE [LARGE SCALE GENOMIC DNA]</scope>
    <source>
        <strain evidence="8">C33</strain>
    </source>
</reference>
<organism evidence="7 8">
    <name type="scientific">Candidatus Cetobacterium colombiensis</name>
    <dbReference type="NCBI Taxonomy" id="3073100"/>
    <lineage>
        <taxon>Bacteria</taxon>
        <taxon>Fusobacteriati</taxon>
        <taxon>Fusobacteriota</taxon>
        <taxon>Fusobacteriia</taxon>
        <taxon>Fusobacteriales</taxon>
        <taxon>Fusobacteriaceae</taxon>
        <taxon>Cetobacterium</taxon>
    </lineage>
</organism>
<comment type="caution">
    <text evidence="7">The sequence shown here is derived from an EMBL/GenBank/DDBJ whole genome shotgun (WGS) entry which is preliminary data.</text>
</comment>
<dbReference type="CDD" id="cd06574">
    <property type="entry name" value="TM_PBP1_branched-chain-AA_like"/>
    <property type="match status" value="1"/>
</dbReference>
<protein>
    <submittedName>
        <fullName evidence="7">ABC transporter permease</fullName>
    </submittedName>
</protein>
<keyword evidence="3 6" id="KW-0812">Transmembrane</keyword>
<comment type="subcellular location">
    <subcellularLocation>
        <location evidence="1">Cell membrane</location>
        <topology evidence="1">Multi-pass membrane protein</topology>
    </subcellularLocation>
</comment>
<feature type="transmembrane region" description="Helical" evidence="6">
    <location>
        <begin position="238"/>
        <end position="258"/>
    </location>
</feature>
<name>A0ABU4WA60_9FUSO</name>
<evidence type="ECO:0000313" key="8">
    <source>
        <dbReference type="Proteomes" id="UP001279681"/>
    </source>
</evidence>
<evidence type="ECO:0000313" key="7">
    <source>
        <dbReference type="EMBL" id="MDX8335378.1"/>
    </source>
</evidence>
<evidence type="ECO:0000256" key="1">
    <source>
        <dbReference type="ARBA" id="ARBA00004651"/>
    </source>
</evidence>
<dbReference type="PANTHER" id="PTHR32196:SF15">
    <property type="entry name" value="SUGAR ABC TRANSPORTER PERMEASE PROTEIN"/>
    <property type="match status" value="1"/>
</dbReference>
<feature type="transmembrane region" description="Helical" evidence="6">
    <location>
        <begin position="324"/>
        <end position="343"/>
    </location>
</feature>
<dbReference type="PANTHER" id="PTHR32196">
    <property type="entry name" value="ABC TRANSPORTER PERMEASE PROTEIN YPHD-RELATED-RELATED"/>
    <property type="match status" value="1"/>
</dbReference>
<keyword evidence="2" id="KW-1003">Cell membrane</keyword>
<feature type="transmembrane region" description="Helical" evidence="6">
    <location>
        <begin position="93"/>
        <end position="114"/>
    </location>
</feature>
<feature type="transmembrane region" description="Helical" evidence="6">
    <location>
        <begin position="294"/>
        <end position="312"/>
    </location>
</feature>
<evidence type="ECO:0000256" key="4">
    <source>
        <dbReference type="ARBA" id="ARBA00022989"/>
    </source>
</evidence>
<keyword evidence="8" id="KW-1185">Reference proteome</keyword>
<evidence type="ECO:0000256" key="3">
    <source>
        <dbReference type="ARBA" id="ARBA00022692"/>
    </source>
</evidence>
<evidence type="ECO:0000256" key="6">
    <source>
        <dbReference type="SAM" id="Phobius"/>
    </source>
</evidence>
<evidence type="ECO:0000256" key="5">
    <source>
        <dbReference type="ARBA" id="ARBA00023136"/>
    </source>
</evidence>
<feature type="transmembrane region" description="Helical" evidence="6">
    <location>
        <begin position="12"/>
        <end position="36"/>
    </location>
</feature>